<feature type="non-terminal residue" evidence="1">
    <location>
        <position position="1"/>
    </location>
</feature>
<proteinExistence type="predicted"/>
<sequence length="34" mass="3725">SMPLKVLINLGFRFLQQALMSGDAEQANALTSLF</sequence>
<gene>
    <name evidence="1" type="ORF">AVDCRST_MAG92-3851</name>
</gene>
<accession>A0A6J4JRN0</accession>
<dbReference type="EMBL" id="CADCTM010000676">
    <property type="protein sequence ID" value="CAA9285746.1"/>
    <property type="molecule type" value="Genomic_DNA"/>
</dbReference>
<dbReference type="AlphaFoldDB" id="A0A6J4JRN0"/>
<name>A0A6J4JRN0_9CYAN</name>
<evidence type="ECO:0000313" key="1">
    <source>
        <dbReference type="EMBL" id="CAA9285746.1"/>
    </source>
</evidence>
<reference evidence="1" key="1">
    <citation type="submission" date="2020-02" db="EMBL/GenBank/DDBJ databases">
        <authorList>
            <person name="Meier V. D."/>
        </authorList>
    </citation>
    <scope>NUCLEOTIDE SEQUENCE</scope>
    <source>
        <strain evidence="1">AVDCRST_MAG92</strain>
    </source>
</reference>
<protein>
    <submittedName>
        <fullName evidence="1">Uncharacterized protein</fullName>
    </submittedName>
</protein>
<organism evidence="1">
    <name type="scientific">uncultured Coleofasciculus sp</name>
    <dbReference type="NCBI Taxonomy" id="1267456"/>
    <lineage>
        <taxon>Bacteria</taxon>
        <taxon>Bacillati</taxon>
        <taxon>Cyanobacteriota</taxon>
        <taxon>Cyanophyceae</taxon>
        <taxon>Coleofasciculales</taxon>
        <taxon>Coleofasciculaceae</taxon>
        <taxon>Coleofasciculus</taxon>
        <taxon>environmental samples</taxon>
    </lineage>
</organism>